<dbReference type="PANTHER" id="PTHR44757">
    <property type="entry name" value="DIGUANYLATE CYCLASE DGCP"/>
    <property type="match status" value="1"/>
</dbReference>
<dbReference type="Pfam" id="PF00990">
    <property type="entry name" value="GGDEF"/>
    <property type="match status" value="1"/>
</dbReference>
<dbReference type="Gene3D" id="3.20.20.450">
    <property type="entry name" value="EAL domain"/>
    <property type="match status" value="1"/>
</dbReference>
<feature type="domain" description="PAS" evidence="2">
    <location>
        <begin position="368"/>
        <end position="439"/>
    </location>
</feature>
<dbReference type="Gene3D" id="3.30.70.270">
    <property type="match status" value="1"/>
</dbReference>
<dbReference type="HOGENOM" id="CLU_000445_70_20_3"/>
<protein>
    <submittedName>
        <fullName evidence="6">PAS domain S-box/diguanylate cyclase (GGDEF) domain-containing protein</fullName>
    </submittedName>
</protein>
<feature type="transmembrane region" description="Helical" evidence="1">
    <location>
        <begin position="78"/>
        <end position="102"/>
    </location>
</feature>
<dbReference type="eggNOG" id="COG5001">
    <property type="taxonomic scope" value="Bacteria"/>
</dbReference>
<dbReference type="InterPro" id="IPR003018">
    <property type="entry name" value="GAF"/>
</dbReference>
<feature type="transmembrane region" description="Helical" evidence="1">
    <location>
        <begin position="45"/>
        <end position="66"/>
    </location>
</feature>
<dbReference type="Pfam" id="PF13185">
    <property type="entry name" value="GAF_2"/>
    <property type="match status" value="1"/>
</dbReference>
<keyword evidence="7" id="KW-1185">Reference proteome</keyword>
<dbReference type="PROSITE" id="PS50883">
    <property type="entry name" value="EAL"/>
    <property type="match status" value="1"/>
</dbReference>
<dbReference type="InterPro" id="IPR000014">
    <property type="entry name" value="PAS"/>
</dbReference>
<evidence type="ECO:0000256" key="1">
    <source>
        <dbReference type="SAM" id="Phobius"/>
    </source>
</evidence>
<dbReference type="CDD" id="cd01948">
    <property type="entry name" value="EAL"/>
    <property type="match status" value="1"/>
</dbReference>
<dbReference type="InterPro" id="IPR029787">
    <property type="entry name" value="Nucleotide_cyclase"/>
</dbReference>
<dbReference type="Pfam" id="PF00989">
    <property type="entry name" value="PAS"/>
    <property type="match status" value="2"/>
</dbReference>
<accession>K9WCH2</accession>
<dbReference type="GO" id="GO:0006355">
    <property type="term" value="P:regulation of DNA-templated transcription"/>
    <property type="evidence" value="ECO:0007669"/>
    <property type="project" value="InterPro"/>
</dbReference>
<dbReference type="AlphaFoldDB" id="K9WCH2"/>
<dbReference type="SUPFAM" id="SSF55785">
    <property type="entry name" value="PYP-like sensor domain (PAS domain)"/>
    <property type="match status" value="2"/>
</dbReference>
<reference evidence="6 7" key="1">
    <citation type="submission" date="2012-06" db="EMBL/GenBank/DDBJ databases">
        <title>Finished chromosome of genome of Microcoleus sp. PCC 7113.</title>
        <authorList>
            <consortium name="US DOE Joint Genome Institute"/>
            <person name="Gugger M."/>
            <person name="Coursin T."/>
            <person name="Rippka R."/>
            <person name="Tandeau De Marsac N."/>
            <person name="Huntemann M."/>
            <person name="Wei C.-L."/>
            <person name="Han J."/>
            <person name="Detter J.C."/>
            <person name="Han C."/>
            <person name="Tapia R."/>
            <person name="Chen A."/>
            <person name="Kyrpides N."/>
            <person name="Mavromatis K."/>
            <person name="Markowitz V."/>
            <person name="Szeto E."/>
            <person name="Ivanova N."/>
            <person name="Pagani I."/>
            <person name="Pati A."/>
            <person name="Goodwin L."/>
            <person name="Nordberg H.P."/>
            <person name="Cantor M.N."/>
            <person name="Hua S.X."/>
            <person name="Woyke T."/>
            <person name="Kerfeld C.A."/>
        </authorList>
    </citation>
    <scope>NUCLEOTIDE SEQUENCE [LARGE SCALE GENOMIC DNA]</scope>
    <source>
        <strain evidence="6 7">PCC 7113</strain>
    </source>
</reference>
<dbReference type="PROSITE" id="PS50112">
    <property type="entry name" value="PAS"/>
    <property type="match status" value="2"/>
</dbReference>
<dbReference type="NCBIfam" id="TIGR00229">
    <property type="entry name" value="sensory_box"/>
    <property type="match status" value="2"/>
</dbReference>
<proteinExistence type="predicted"/>
<feature type="domain" description="PAC" evidence="3">
    <location>
        <begin position="442"/>
        <end position="501"/>
    </location>
</feature>
<feature type="transmembrane region" description="Helical" evidence="1">
    <location>
        <begin position="20"/>
        <end position="40"/>
    </location>
</feature>
<dbReference type="InterPro" id="IPR052155">
    <property type="entry name" value="Biofilm_reg_signaling"/>
</dbReference>
<dbReference type="SMART" id="SM00267">
    <property type="entry name" value="GGDEF"/>
    <property type="match status" value="1"/>
</dbReference>
<dbReference type="CDD" id="cd00130">
    <property type="entry name" value="PAS"/>
    <property type="match status" value="2"/>
</dbReference>
<keyword evidence="1" id="KW-0472">Membrane</keyword>
<sequence>MIQQPWVFWTPKLSWLQISSHSLIVLFYYSISILVFYFLFQRKALFYAGSWMLFGTFTLTSGTVELMNGWTVGYLHPWLASLSEAIAVAMLLSTVLLVALLLSKVLAKPDSAHPQASLQNQLDVNTTHAAASETPAVAVTEESALVAENSMLQQNQTQPLNIDWEQQINEQIAQLQRNHPQLNGDIPGRVRWLEELGLLQSLSTLISDAPDFHSALCMALRLVCEVTNWDYGEAWLPRPDDRVLECTPAWYSKTPTLEPFRFSSQKLTLPPNMGLPGRVWTSRRPLWIEDISALTDTSMVRPQAQVAGLKAGFGVPILMGDRVLAVLTFFITQSRAEDDQLVELVSAVATQLGLVMQRKQLEEELRQERDFSKTLIETSSAFFVAVDAQGRILMMNQAFLNAVGYTLVEVLGADYLLTFARQCDRKLLYKNFKQLVKSRQPILKENYVLTKDGRELLVEWRGKSIFRHSPAEAGNEEELDLLFGVGIDITERKQLEQELRHSEERYRAVVEDQTDLICRFIADGTITFVNDAYCRYFGKTREELLGSNLLQMIPGSYRQKTQKHIASLSLKNPVATREYQILMPDGETHCLQWTDRVIVDPEAKKRGELHLSGSSQCSSTPGYDPIVEFQSVGRDVTERRRSEHETARLASIALLSPNPIVETDLAGNVRYLNPEAMRLLPDLQEMGAEHPFLTGVPSMTTVLQRKGSMRRELKIGEIYYEQVLHYLEEIECFRIYAFDISDRKQAEQQLIHNAFYDQLTGLPNRALFMDRLKQAMRRARQSRRSDSRGVPYLFAVLFLNLNRFKLVNDSLGNEVGDQVLQEFAQRLQMCLRATDTVARLGADEFTILLEGIQDVNDATRVAELIHETLSTPFELNDCSNQNSSEDTASGNREVFMTLSMGIALNTNHDEQPEDLLRNANLAMYRARSPVALRGTQSQGKAHYEVFDAAMHEIAVERLQIETDLRRAIEREEFRVYYQPIVSLSTGSIIGFEALLRWQHPQRGLISPNGFISTAEETGLISPIGWWTLREACHQLKQWQEQFPSAKPLTMNVNLSCKQFTQSDLLEQIDTILQEAQPAVGSLKLEITESVVMENPDWVKDVLLELKKRMIPLCIDDFGTGYSSLSRLHHFPISTLKIDRSFISRIGALGENSEIVQAIVTLAQTLSMDVVAEGIEVSEQVSPLLALQCEYGQGYFFSKPVDSEAARALLMAEWEQRKEEVGNG</sequence>
<evidence type="ECO:0000313" key="6">
    <source>
        <dbReference type="EMBL" id="AFZ17506.1"/>
    </source>
</evidence>
<dbReference type="EMBL" id="CP003630">
    <property type="protein sequence ID" value="AFZ17506.1"/>
    <property type="molecule type" value="Genomic_DNA"/>
</dbReference>
<dbReference type="SUPFAM" id="SSF55073">
    <property type="entry name" value="Nucleotide cyclase"/>
    <property type="match status" value="1"/>
</dbReference>
<feature type="domain" description="PAS" evidence="2">
    <location>
        <begin position="502"/>
        <end position="550"/>
    </location>
</feature>
<name>K9WCH2_9CYAN</name>
<dbReference type="Proteomes" id="UP000010471">
    <property type="component" value="Chromosome"/>
</dbReference>
<evidence type="ECO:0000259" key="4">
    <source>
        <dbReference type="PROSITE" id="PS50883"/>
    </source>
</evidence>
<dbReference type="PATRIC" id="fig|1173027.3.peg.1810"/>
<feature type="domain" description="EAL" evidence="4">
    <location>
        <begin position="957"/>
        <end position="1213"/>
    </location>
</feature>
<organism evidence="6 7">
    <name type="scientific">Allocoleopsis franciscana PCC 7113</name>
    <dbReference type="NCBI Taxonomy" id="1173027"/>
    <lineage>
        <taxon>Bacteria</taxon>
        <taxon>Bacillati</taxon>
        <taxon>Cyanobacteriota</taxon>
        <taxon>Cyanophyceae</taxon>
        <taxon>Coleofasciculales</taxon>
        <taxon>Coleofasciculaceae</taxon>
        <taxon>Allocoleopsis</taxon>
        <taxon>Allocoleopsis franciscana</taxon>
    </lineage>
</organism>
<dbReference type="InterPro" id="IPR043128">
    <property type="entry name" value="Rev_trsase/Diguanyl_cyclase"/>
</dbReference>
<dbReference type="Pfam" id="PF00563">
    <property type="entry name" value="EAL"/>
    <property type="match status" value="1"/>
</dbReference>
<dbReference type="PROSITE" id="PS50887">
    <property type="entry name" value="GGDEF"/>
    <property type="match status" value="1"/>
</dbReference>
<evidence type="ECO:0000313" key="7">
    <source>
        <dbReference type="Proteomes" id="UP000010471"/>
    </source>
</evidence>
<dbReference type="InterPro" id="IPR000160">
    <property type="entry name" value="GGDEF_dom"/>
</dbReference>
<dbReference type="SMART" id="SM00091">
    <property type="entry name" value="PAS"/>
    <property type="match status" value="3"/>
</dbReference>
<feature type="transmembrane region" description="Helical" evidence="1">
    <location>
        <begin position="398"/>
        <end position="417"/>
    </location>
</feature>
<dbReference type="SMART" id="SM00052">
    <property type="entry name" value="EAL"/>
    <property type="match status" value="1"/>
</dbReference>
<keyword evidence="1" id="KW-0812">Transmembrane</keyword>
<evidence type="ECO:0000259" key="2">
    <source>
        <dbReference type="PROSITE" id="PS50112"/>
    </source>
</evidence>
<dbReference type="Gene3D" id="3.30.450.20">
    <property type="entry name" value="PAS domain"/>
    <property type="match status" value="2"/>
</dbReference>
<dbReference type="InterPro" id="IPR001633">
    <property type="entry name" value="EAL_dom"/>
</dbReference>
<dbReference type="InterPro" id="IPR035965">
    <property type="entry name" value="PAS-like_dom_sf"/>
</dbReference>
<feature type="domain" description="GGDEF" evidence="5">
    <location>
        <begin position="792"/>
        <end position="948"/>
    </location>
</feature>
<keyword evidence="1" id="KW-1133">Transmembrane helix</keyword>
<dbReference type="NCBIfam" id="TIGR00254">
    <property type="entry name" value="GGDEF"/>
    <property type="match status" value="1"/>
</dbReference>
<dbReference type="CDD" id="cd01949">
    <property type="entry name" value="GGDEF"/>
    <property type="match status" value="1"/>
</dbReference>
<dbReference type="InterPro" id="IPR000700">
    <property type="entry name" value="PAS-assoc_C"/>
</dbReference>
<dbReference type="InterPro" id="IPR013767">
    <property type="entry name" value="PAS_fold"/>
</dbReference>
<dbReference type="InterPro" id="IPR029016">
    <property type="entry name" value="GAF-like_dom_sf"/>
</dbReference>
<dbReference type="PANTHER" id="PTHR44757:SF2">
    <property type="entry name" value="BIOFILM ARCHITECTURE MAINTENANCE PROTEIN MBAA"/>
    <property type="match status" value="1"/>
</dbReference>
<gene>
    <name evidence="6" type="ORF">Mic7113_1635</name>
</gene>
<evidence type="ECO:0000259" key="5">
    <source>
        <dbReference type="PROSITE" id="PS50887"/>
    </source>
</evidence>
<dbReference type="KEGG" id="mic:Mic7113_1635"/>
<evidence type="ECO:0000259" key="3">
    <source>
        <dbReference type="PROSITE" id="PS50113"/>
    </source>
</evidence>
<dbReference type="InterPro" id="IPR035919">
    <property type="entry name" value="EAL_sf"/>
</dbReference>
<dbReference type="STRING" id="1173027.Mic7113_1635"/>
<dbReference type="PROSITE" id="PS50113">
    <property type="entry name" value="PAC"/>
    <property type="match status" value="1"/>
</dbReference>
<dbReference type="eggNOG" id="COG2203">
    <property type="taxonomic scope" value="Bacteria"/>
</dbReference>
<dbReference type="SUPFAM" id="SSF141868">
    <property type="entry name" value="EAL domain-like"/>
    <property type="match status" value="1"/>
</dbReference>
<dbReference type="Gene3D" id="3.30.450.40">
    <property type="match status" value="1"/>
</dbReference>
<dbReference type="SMART" id="SM00065">
    <property type="entry name" value="GAF"/>
    <property type="match status" value="1"/>
</dbReference>
<dbReference type="SUPFAM" id="SSF55781">
    <property type="entry name" value="GAF domain-like"/>
    <property type="match status" value="1"/>
</dbReference>